<accession>A0A9X3BIT1</accession>
<dbReference type="Proteomes" id="UP001155483">
    <property type="component" value="Unassembled WGS sequence"/>
</dbReference>
<sequence length="206" mass="23895">MNQLSKSDLENIFVDVRKAYRLLYFYQRRVLDTVKFISGTLSKNIRGGWALFSDNAPKNGSGINMDTLAWDWLNMYDYEFNFQDESINGNSYKFAIAVQSDSGFYDVMNNISESTVESFSPVEQAVTKIYFCVGRNTWKPGDSFQKAKRKDANDEFIYQEEGTDNLFITKRFDLSDCRDEESILGCLRTFKKFCEDNGINEFIIDI</sequence>
<proteinExistence type="predicted"/>
<dbReference type="AlphaFoldDB" id="A0A9X3BIT1"/>
<keyword evidence="2" id="KW-1185">Reference proteome</keyword>
<comment type="caution">
    <text evidence="1">The sequence shown here is derived from an EMBL/GenBank/DDBJ whole genome shotgun (WGS) entry which is preliminary data.</text>
</comment>
<name>A0A9X3BIT1_9BACT</name>
<protein>
    <submittedName>
        <fullName evidence="1">Uncharacterized protein</fullName>
    </submittedName>
</protein>
<evidence type="ECO:0000313" key="2">
    <source>
        <dbReference type="Proteomes" id="UP001155483"/>
    </source>
</evidence>
<evidence type="ECO:0000313" key="1">
    <source>
        <dbReference type="EMBL" id="MCU7550403.1"/>
    </source>
</evidence>
<reference evidence="1" key="1">
    <citation type="submission" date="2022-09" db="EMBL/GenBank/DDBJ databases">
        <authorList>
            <person name="Yuan C."/>
            <person name="Ke Z."/>
        </authorList>
    </citation>
    <scope>NUCLEOTIDE SEQUENCE</scope>
    <source>
        <strain evidence="1">LB-8</strain>
    </source>
</reference>
<reference evidence="1" key="2">
    <citation type="submission" date="2023-04" db="EMBL/GenBank/DDBJ databases">
        <title>Paracnuella aquatica gen. nov., sp. nov., a member of the family Chitinophagaceae isolated from a hot spring.</title>
        <authorList>
            <person name="Wang C."/>
        </authorList>
    </citation>
    <scope>NUCLEOTIDE SEQUENCE</scope>
    <source>
        <strain evidence="1">LB-8</strain>
    </source>
</reference>
<dbReference type="RefSeq" id="WP_279297843.1">
    <property type="nucleotide sequence ID" value="NZ_JAOTIF010000012.1"/>
</dbReference>
<organism evidence="1 2">
    <name type="scientific">Paraflavisolibacter caeni</name>
    <dbReference type="NCBI Taxonomy" id="2982496"/>
    <lineage>
        <taxon>Bacteria</taxon>
        <taxon>Pseudomonadati</taxon>
        <taxon>Bacteroidota</taxon>
        <taxon>Chitinophagia</taxon>
        <taxon>Chitinophagales</taxon>
        <taxon>Chitinophagaceae</taxon>
        <taxon>Paraflavisolibacter</taxon>
    </lineage>
</organism>
<dbReference type="EMBL" id="JAOTIF010000012">
    <property type="protein sequence ID" value="MCU7550403.1"/>
    <property type="molecule type" value="Genomic_DNA"/>
</dbReference>
<gene>
    <name evidence="1" type="ORF">OCK74_14880</name>
</gene>